<feature type="domain" description="GDNF/GAS1" evidence="10">
    <location>
        <begin position="177"/>
        <end position="255"/>
    </location>
</feature>
<name>E3NQS6_CAERE</name>
<evidence type="ECO:0000256" key="4">
    <source>
        <dbReference type="ARBA" id="ARBA00022729"/>
    </source>
</evidence>
<evidence type="ECO:0000256" key="2">
    <source>
        <dbReference type="ARBA" id="ARBA00005961"/>
    </source>
</evidence>
<evidence type="ECO:0000256" key="3">
    <source>
        <dbReference type="ARBA" id="ARBA00022475"/>
    </source>
</evidence>
<feature type="signal peptide" evidence="9">
    <location>
        <begin position="1"/>
        <end position="20"/>
    </location>
</feature>
<comment type="similarity">
    <text evidence="2">Belongs to the GDNFR family.</text>
</comment>
<evidence type="ECO:0000256" key="8">
    <source>
        <dbReference type="SAM" id="MobiDB-lite"/>
    </source>
</evidence>
<evidence type="ECO:0000313" key="12">
    <source>
        <dbReference type="Proteomes" id="UP000008281"/>
    </source>
</evidence>
<feature type="chain" id="PRO_5003176967" description="GDNF/GAS1 domain-containing protein" evidence="9">
    <location>
        <begin position="21"/>
        <end position="305"/>
    </location>
</feature>
<feature type="domain" description="GDNF/GAS1" evidence="10">
    <location>
        <begin position="24"/>
        <end position="103"/>
    </location>
</feature>
<dbReference type="Proteomes" id="UP000008281">
    <property type="component" value="Unassembled WGS sequence"/>
</dbReference>
<protein>
    <recommendedName>
        <fullName evidence="10">GDNF/GAS1 domain-containing protein</fullName>
    </recommendedName>
</protein>
<evidence type="ECO:0000256" key="6">
    <source>
        <dbReference type="ARBA" id="ARBA00023170"/>
    </source>
</evidence>
<reference evidence="11" key="1">
    <citation type="submission" date="2007-07" db="EMBL/GenBank/DDBJ databases">
        <title>PCAP assembly of the Caenorhabditis remanei genome.</title>
        <authorList>
            <consortium name="The Caenorhabditis remanei Sequencing Consortium"/>
            <person name="Wilson R.K."/>
        </authorList>
    </citation>
    <scope>NUCLEOTIDE SEQUENCE [LARGE SCALE GENOMIC DNA]</scope>
    <source>
        <strain evidence="11">PB4641</strain>
    </source>
</reference>
<evidence type="ECO:0000313" key="11">
    <source>
        <dbReference type="EMBL" id="EFO85447.1"/>
    </source>
</evidence>
<keyword evidence="5" id="KW-0472">Membrane</keyword>
<keyword evidence="3" id="KW-1003">Cell membrane</keyword>
<evidence type="ECO:0000256" key="9">
    <source>
        <dbReference type="SAM" id="SignalP"/>
    </source>
</evidence>
<feature type="region of interest" description="Disordered" evidence="8">
    <location>
        <begin position="276"/>
        <end position="305"/>
    </location>
</feature>
<dbReference type="GO" id="GO:0007399">
    <property type="term" value="P:nervous system development"/>
    <property type="evidence" value="ECO:0007669"/>
    <property type="project" value="TreeGrafter"/>
</dbReference>
<dbReference type="InterPro" id="IPR003438">
    <property type="entry name" value="GDNF_rcpt"/>
</dbReference>
<keyword evidence="7" id="KW-0325">Glycoprotein</keyword>
<accession>E3NQS6</accession>
<dbReference type="InParanoid" id="E3NQS6"/>
<keyword evidence="6" id="KW-0675">Receptor</keyword>
<dbReference type="Pfam" id="PF02351">
    <property type="entry name" value="GDNF"/>
    <property type="match status" value="1"/>
</dbReference>
<dbReference type="GO" id="GO:0007169">
    <property type="term" value="P:cell surface receptor protein tyrosine kinase signaling pathway"/>
    <property type="evidence" value="ECO:0007669"/>
    <property type="project" value="UniProtKB-ARBA"/>
</dbReference>
<evidence type="ECO:0000256" key="5">
    <source>
        <dbReference type="ARBA" id="ARBA00023136"/>
    </source>
</evidence>
<comment type="subcellular location">
    <subcellularLocation>
        <location evidence="1">Cell membrane</location>
    </subcellularLocation>
</comment>
<sequence>MSPFLLILLLYLLFEPTVTSYDSCLHYRSICLRNDTCNQHLKRFQTTCGYELNVCSGTSPSDCVYHLHRIRASFPTKTCTCYEAIGFSQECDFFRQVIWNHPCERKMKDIGEEIKVNNRKILQIETSRSSQNFHSPPNPNGSEKRRTTRTPVADQIHQWKRQLSGDLTKSTILQKTCDAALYQVCLKHVSCAQLWSMFRKNCDVDQDNQCRMADREICWQSFEGLTWSGLGDCQCASSNSSDCHWIRLHTNYNKCIYEISKSGQFPVLMTLAQKNREDRENEQRMMSEQYQRRYENREKSGELLE</sequence>
<dbReference type="GO" id="GO:0043235">
    <property type="term" value="C:receptor complex"/>
    <property type="evidence" value="ECO:0007669"/>
    <property type="project" value="TreeGrafter"/>
</dbReference>
<proteinExistence type="inferred from homology"/>
<feature type="region of interest" description="Disordered" evidence="8">
    <location>
        <begin position="127"/>
        <end position="151"/>
    </location>
</feature>
<dbReference type="PANTHER" id="PTHR10269">
    <property type="entry name" value="GDNF RECEPTOR ALPHA"/>
    <property type="match status" value="1"/>
</dbReference>
<dbReference type="EMBL" id="DS269582">
    <property type="protein sequence ID" value="EFO85447.1"/>
    <property type="molecule type" value="Genomic_DNA"/>
</dbReference>
<evidence type="ECO:0000256" key="7">
    <source>
        <dbReference type="ARBA" id="ARBA00023180"/>
    </source>
</evidence>
<dbReference type="OrthoDB" id="6374728at2759"/>
<evidence type="ECO:0000259" key="10">
    <source>
        <dbReference type="SMART" id="SM00907"/>
    </source>
</evidence>
<dbReference type="GO" id="GO:0009897">
    <property type="term" value="C:external side of plasma membrane"/>
    <property type="evidence" value="ECO:0007669"/>
    <property type="project" value="TreeGrafter"/>
</dbReference>
<evidence type="ECO:0000256" key="1">
    <source>
        <dbReference type="ARBA" id="ARBA00004236"/>
    </source>
</evidence>
<dbReference type="PANTHER" id="PTHR10269:SF12">
    <property type="entry name" value="GLIAL CELL LINE-DERIVED NEUROTROPHIC FAMILY RECEPTOR-LIKE, ISOFORM E"/>
    <property type="match status" value="1"/>
</dbReference>
<dbReference type="AlphaFoldDB" id="E3NQS6"/>
<keyword evidence="4 9" id="KW-0732">Signal</keyword>
<dbReference type="STRING" id="31234.E3NQS6"/>
<dbReference type="HOGENOM" id="CLU_912875_0_0_1"/>
<dbReference type="OMA" id="NKCIREF"/>
<dbReference type="InterPro" id="IPR016017">
    <property type="entry name" value="GDNF/GAS1"/>
</dbReference>
<dbReference type="InterPro" id="IPR037193">
    <property type="entry name" value="GDNF_alpha"/>
</dbReference>
<organism evidence="12">
    <name type="scientific">Caenorhabditis remanei</name>
    <name type="common">Caenorhabditis vulgaris</name>
    <dbReference type="NCBI Taxonomy" id="31234"/>
    <lineage>
        <taxon>Eukaryota</taxon>
        <taxon>Metazoa</taxon>
        <taxon>Ecdysozoa</taxon>
        <taxon>Nematoda</taxon>
        <taxon>Chromadorea</taxon>
        <taxon>Rhabditida</taxon>
        <taxon>Rhabditina</taxon>
        <taxon>Rhabditomorpha</taxon>
        <taxon>Rhabditoidea</taxon>
        <taxon>Rhabditidae</taxon>
        <taxon>Peloderinae</taxon>
        <taxon>Caenorhabditis</taxon>
    </lineage>
</organism>
<dbReference type="GO" id="GO:0038023">
    <property type="term" value="F:signaling receptor activity"/>
    <property type="evidence" value="ECO:0007669"/>
    <property type="project" value="InterPro"/>
</dbReference>
<keyword evidence="12" id="KW-1185">Reference proteome</keyword>
<dbReference type="SUPFAM" id="SSF110035">
    <property type="entry name" value="GDNF receptor-like"/>
    <property type="match status" value="2"/>
</dbReference>
<gene>
    <name evidence="11" type="ORF">CRE_12424</name>
</gene>
<dbReference type="eggNOG" id="ENOG502QVX5">
    <property type="taxonomic scope" value="Eukaryota"/>
</dbReference>
<dbReference type="SMART" id="SM00907">
    <property type="entry name" value="GDNF"/>
    <property type="match status" value="2"/>
</dbReference>